<dbReference type="Proteomes" id="UP000008323">
    <property type="component" value="Chromosome"/>
</dbReference>
<reference evidence="1 2" key="1">
    <citation type="journal article" date="2008" name="J. Bacteriol.">
        <title>Comparative genome analysis of 'Candidatus Phytoplasma australiense' (subgroup tuf-Australia I; rp-A) and 'Ca. Phytoplasma asteris' strains OY-M and AY-WB.</title>
        <authorList>
            <person name="Tran-Nguyen L.T."/>
            <person name="Kube M."/>
            <person name="Schneider B."/>
            <person name="Reinhardt R."/>
            <person name="Gibb K.S."/>
        </authorList>
    </citation>
    <scope>NUCLEOTIDE SEQUENCE [LARGE SCALE GENOMIC DNA]</scope>
</reference>
<dbReference type="Gene3D" id="2.180.10.10">
    <property type="entry name" value="RHS repeat-associated core"/>
    <property type="match status" value="1"/>
</dbReference>
<name>B1V9C0_PHYAS</name>
<evidence type="ECO:0000313" key="1">
    <source>
        <dbReference type="EMBL" id="CAM11552.1"/>
    </source>
</evidence>
<proteinExistence type="predicted"/>
<dbReference type="AlphaFoldDB" id="B1V9C0"/>
<dbReference type="KEGG" id="pal:PA0217"/>
<protein>
    <submittedName>
        <fullName evidence="1">Uncharacterized protein</fullName>
    </submittedName>
</protein>
<dbReference type="EMBL" id="AM422018">
    <property type="protein sequence ID" value="CAM11552.1"/>
    <property type="molecule type" value="Genomic_DNA"/>
</dbReference>
<gene>
    <name evidence="1" type="ordered locus">PA0217</name>
</gene>
<organism evidence="1 2">
    <name type="scientific">Phytoplasma australiense</name>
    <dbReference type="NCBI Taxonomy" id="59748"/>
    <lineage>
        <taxon>Bacteria</taxon>
        <taxon>Bacillati</taxon>
        <taxon>Mycoplasmatota</taxon>
        <taxon>Mollicutes</taxon>
        <taxon>Acholeplasmatales</taxon>
        <taxon>Acholeplasmataceae</taxon>
        <taxon>Candidatus Phytoplasma</taxon>
        <taxon>16SrXII (Stolbur group)</taxon>
    </lineage>
</organism>
<sequence>MNNNSKRKKICFIALFLLVLITSLIYFLQTKKEKIHNKKEQIYNNATQTPIINPQKVPKIPNNNIYLPLTKNQNSISILNDYIIFEVLPTKKASNEGELNANQKLKYFYDNEGKIISLQYYNRDGSDEHKCDLIYNKNDKIKEKKCYLENIYDKKYTYTYNELGQIIVKEEENPQSNNNFKYEYNYNNLNQLTTLQQYFPDGVKGLKFNYVYQSSN</sequence>
<evidence type="ECO:0000313" key="2">
    <source>
        <dbReference type="Proteomes" id="UP000008323"/>
    </source>
</evidence>
<accession>B1V9C0</accession>